<feature type="non-terminal residue" evidence="1">
    <location>
        <position position="160"/>
    </location>
</feature>
<evidence type="ECO:0000313" key="2">
    <source>
        <dbReference type="Proteomes" id="UP000023152"/>
    </source>
</evidence>
<accession>X6LAN3</accession>
<reference evidence="1 2" key="1">
    <citation type="journal article" date="2013" name="Curr. Biol.">
        <title>The Genome of the Foraminiferan Reticulomyxa filosa.</title>
        <authorList>
            <person name="Glockner G."/>
            <person name="Hulsmann N."/>
            <person name="Schleicher M."/>
            <person name="Noegel A.A."/>
            <person name="Eichinger L."/>
            <person name="Gallinger C."/>
            <person name="Pawlowski J."/>
            <person name="Sierra R."/>
            <person name="Euteneuer U."/>
            <person name="Pillet L."/>
            <person name="Moustafa A."/>
            <person name="Platzer M."/>
            <person name="Groth M."/>
            <person name="Szafranski K."/>
            <person name="Schliwa M."/>
        </authorList>
    </citation>
    <scope>NUCLEOTIDE SEQUENCE [LARGE SCALE GENOMIC DNA]</scope>
</reference>
<organism evidence="1 2">
    <name type="scientific">Reticulomyxa filosa</name>
    <dbReference type="NCBI Taxonomy" id="46433"/>
    <lineage>
        <taxon>Eukaryota</taxon>
        <taxon>Sar</taxon>
        <taxon>Rhizaria</taxon>
        <taxon>Retaria</taxon>
        <taxon>Foraminifera</taxon>
        <taxon>Monothalamids</taxon>
        <taxon>Reticulomyxidae</taxon>
        <taxon>Reticulomyxa</taxon>
    </lineage>
</organism>
<dbReference type="AlphaFoldDB" id="X6LAN3"/>
<keyword evidence="2" id="KW-1185">Reference proteome</keyword>
<dbReference type="EMBL" id="ASPP01046275">
    <property type="protein sequence ID" value="ETN98603.1"/>
    <property type="molecule type" value="Genomic_DNA"/>
</dbReference>
<dbReference type="Proteomes" id="UP000023152">
    <property type="component" value="Unassembled WGS sequence"/>
</dbReference>
<comment type="caution">
    <text evidence="1">The sequence shown here is derived from an EMBL/GenBank/DDBJ whole genome shotgun (WGS) entry which is preliminary data.</text>
</comment>
<sequence>MDCYCWTDLMKLQMKLKRNNGYNIALSMKQPYIRIVLSFECEIILKPSNKNFIPYIISSEYPVNFWIYFPAIYPSKRDSIVVAIWRKYYFQMMHSIVELIKEIKEIKVLHVIQLLQVFGNKMDKTIILKTLKQFNQIYLDRLAKLKEIFSTNDISKSRSY</sequence>
<evidence type="ECO:0000313" key="1">
    <source>
        <dbReference type="EMBL" id="ETN98603.1"/>
    </source>
</evidence>
<proteinExistence type="predicted"/>
<gene>
    <name evidence="1" type="ORF">RFI_38889</name>
</gene>
<protein>
    <submittedName>
        <fullName evidence="1">Uncharacterized protein</fullName>
    </submittedName>
</protein>
<name>X6LAN3_RETFI</name>